<protein>
    <submittedName>
        <fullName evidence="2">DUF4397 domain-containing protein</fullName>
    </submittedName>
</protein>
<dbReference type="PROSITE" id="PS51257">
    <property type="entry name" value="PROKAR_LIPOPROTEIN"/>
    <property type="match status" value="1"/>
</dbReference>
<feature type="domain" description="DUF4397" evidence="1">
    <location>
        <begin position="32"/>
        <end position="138"/>
    </location>
</feature>
<organism evidence="2 3">
    <name type="scientific">Chitinophaga agri</name>
    <dbReference type="NCBI Taxonomy" id="2703787"/>
    <lineage>
        <taxon>Bacteria</taxon>
        <taxon>Pseudomonadati</taxon>
        <taxon>Bacteroidota</taxon>
        <taxon>Chitinophagia</taxon>
        <taxon>Chitinophagales</taxon>
        <taxon>Chitinophagaceae</taxon>
        <taxon>Chitinophaga</taxon>
    </lineage>
</organism>
<dbReference type="KEGG" id="chih:GWR21_23995"/>
<evidence type="ECO:0000313" key="3">
    <source>
        <dbReference type="Proteomes" id="UP000476411"/>
    </source>
</evidence>
<gene>
    <name evidence="2" type="ORF">GWR21_23995</name>
</gene>
<dbReference type="RefSeq" id="WP_162334167.1">
    <property type="nucleotide sequence ID" value="NZ_CP048113.1"/>
</dbReference>
<proteinExistence type="predicted"/>
<dbReference type="Proteomes" id="UP000476411">
    <property type="component" value="Chromosome"/>
</dbReference>
<name>A0A6B9ZPF1_9BACT</name>
<accession>A0A6B9ZPF1</accession>
<sequence>MKHWRYFILILITAGIFACNKDSDDSIPVTTSNINIFQAVPGTEFNVFIDTTTLTTGLAYAQSSGYHAYEAKRYTLLVSPVGYPDSVFAGGQISLRNGFYYTLFLSLTNAGAPQVLLTEDNLRSTRSGYGRMRYINLSDTYLNRTTRLTVDVNVHTTSTDAGTDTVRYFRRLSYLAATDFGDVQVGPHSLFVTYPDSTLAFNGTTGMSFEVQDQRQYTFIGYGNALKPDSFKIATFVQ</sequence>
<evidence type="ECO:0000259" key="1">
    <source>
        <dbReference type="Pfam" id="PF14344"/>
    </source>
</evidence>
<dbReference type="Pfam" id="PF14344">
    <property type="entry name" value="DUF4397"/>
    <property type="match status" value="1"/>
</dbReference>
<dbReference type="EMBL" id="CP048113">
    <property type="protein sequence ID" value="QHS62533.1"/>
    <property type="molecule type" value="Genomic_DNA"/>
</dbReference>
<keyword evidence="3" id="KW-1185">Reference proteome</keyword>
<evidence type="ECO:0000313" key="2">
    <source>
        <dbReference type="EMBL" id="QHS62533.1"/>
    </source>
</evidence>
<dbReference type="InterPro" id="IPR025510">
    <property type="entry name" value="DUF4397"/>
</dbReference>
<reference evidence="2 3" key="1">
    <citation type="submission" date="2020-01" db="EMBL/GenBank/DDBJ databases">
        <title>Complete genome sequence of Chitinophaga sp. H33E-04 isolated from quinoa roots.</title>
        <authorList>
            <person name="Weon H.-Y."/>
            <person name="Lee S.A."/>
        </authorList>
    </citation>
    <scope>NUCLEOTIDE SEQUENCE [LARGE SCALE GENOMIC DNA]</scope>
    <source>
        <strain evidence="2 3">H33E-04</strain>
    </source>
</reference>
<dbReference type="AlphaFoldDB" id="A0A6B9ZPF1"/>